<dbReference type="EMBL" id="BPLR01003461">
    <property type="protein sequence ID" value="GIX84897.1"/>
    <property type="molecule type" value="Genomic_DNA"/>
</dbReference>
<comment type="caution">
    <text evidence="2">The sequence shown here is derived from an EMBL/GenBank/DDBJ whole genome shotgun (WGS) entry which is preliminary data.</text>
</comment>
<dbReference type="Proteomes" id="UP001054945">
    <property type="component" value="Unassembled WGS sequence"/>
</dbReference>
<accession>A0AAV4NNV1</accession>
<keyword evidence="3" id="KW-1185">Reference proteome</keyword>
<feature type="region of interest" description="Disordered" evidence="1">
    <location>
        <begin position="229"/>
        <end position="261"/>
    </location>
</feature>
<protein>
    <submittedName>
        <fullName evidence="2">Uncharacterized protein</fullName>
    </submittedName>
</protein>
<evidence type="ECO:0000313" key="3">
    <source>
        <dbReference type="Proteomes" id="UP001054945"/>
    </source>
</evidence>
<organism evidence="2 3">
    <name type="scientific">Caerostris extrusa</name>
    <name type="common">Bark spider</name>
    <name type="synonym">Caerostris bankana</name>
    <dbReference type="NCBI Taxonomy" id="172846"/>
    <lineage>
        <taxon>Eukaryota</taxon>
        <taxon>Metazoa</taxon>
        <taxon>Ecdysozoa</taxon>
        <taxon>Arthropoda</taxon>
        <taxon>Chelicerata</taxon>
        <taxon>Arachnida</taxon>
        <taxon>Araneae</taxon>
        <taxon>Araneomorphae</taxon>
        <taxon>Entelegynae</taxon>
        <taxon>Araneoidea</taxon>
        <taxon>Araneidae</taxon>
        <taxon>Caerostris</taxon>
    </lineage>
</organism>
<gene>
    <name evidence="2" type="ORF">CEXT_353981</name>
</gene>
<proteinExistence type="predicted"/>
<reference evidence="2 3" key="1">
    <citation type="submission" date="2021-06" db="EMBL/GenBank/DDBJ databases">
        <title>Caerostris extrusa draft genome.</title>
        <authorList>
            <person name="Kono N."/>
            <person name="Arakawa K."/>
        </authorList>
    </citation>
    <scope>NUCLEOTIDE SEQUENCE [LARGE SCALE GENOMIC DNA]</scope>
</reference>
<evidence type="ECO:0000313" key="2">
    <source>
        <dbReference type="EMBL" id="GIX84897.1"/>
    </source>
</evidence>
<evidence type="ECO:0000256" key="1">
    <source>
        <dbReference type="SAM" id="MobiDB-lite"/>
    </source>
</evidence>
<dbReference type="AlphaFoldDB" id="A0AAV4NNV1"/>
<feature type="compositionally biased region" description="Low complexity" evidence="1">
    <location>
        <begin position="251"/>
        <end position="261"/>
    </location>
</feature>
<sequence>MDPSLSWSENSKGVVCKNNDSSHDTGSIGGWRPCEIILPAAPAPLCRAPLFELKSGRIDGLSIHMRKSALFTLFLSVCQQYACPMDFFHYGKYLNVYLILKFSLNQRPSPSSPIDGLTIGGGITTIDFCCCANEEEDIPFLYFVYFAWKNSSEFSYSTARGIVHKKGEQIERASLLRNYLIRSCRIHAREPRGAKKGPQSNQGEMRKAEKRMKRCLLCVSGDALLAGRHVPEEPDPAARQLQPLLPPPQTDLPLLQRPTQV</sequence>
<name>A0AAV4NNV1_CAEEX</name>